<name>A0A4R3KVP2_9SPHI</name>
<dbReference type="InterPro" id="IPR046947">
    <property type="entry name" value="LytR-like"/>
</dbReference>
<dbReference type="Pfam" id="PF00072">
    <property type="entry name" value="Response_reg"/>
    <property type="match status" value="1"/>
</dbReference>
<proteinExistence type="predicted"/>
<dbReference type="Pfam" id="PF04397">
    <property type="entry name" value="LytTR"/>
    <property type="match status" value="1"/>
</dbReference>
<dbReference type="Gene3D" id="3.40.50.2300">
    <property type="match status" value="1"/>
</dbReference>
<dbReference type="EMBL" id="SMAD01000002">
    <property type="protein sequence ID" value="TCS89201.1"/>
    <property type="molecule type" value="Genomic_DNA"/>
</dbReference>
<dbReference type="InterPro" id="IPR007492">
    <property type="entry name" value="LytTR_DNA-bd_dom"/>
</dbReference>
<comment type="caution">
    <text evidence="4">The sequence shown here is derived from an EMBL/GenBank/DDBJ whole genome shotgun (WGS) entry which is preliminary data.</text>
</comment>
<dbReference type="PANTHER" id="PTHR37299">
    <property type="entry name" value="TRANSCRIPTIONAL REGULATOR-RELATED"/>
    <property type="match status" value="1"/>
</dbReference>
<evidence type="ECO:0000259" key="3">
    <source>
        <dbReference type="PROSITE" id="PS50930"/>
    </source>
</evidence>
<dbReference type="Proteomes" id="UP000295807">
    <property type="component" value="Unassembled WGS sequence"/>
</dbReference>
<sequence length="251" mass="28356">MIRAIIIDDEKNNIENLTGLLELHSPVISVVATATNADEGIAKIHEQHPDLLFLDIQMPGKNGFEVLKSLPHHFVEVIFVTAYDQYGIPAIKFSAIDYLLKPVNIAELKTAVSKAVEKLNQKKQNFQLENLLEMMKNKDEKNEHRLALSTAKQTRFVSPGDIIRCESSNAYTSFYLAGGDTIMVSRPIFEYEELLAAYGFIRCHQSHLVNRKHIKSWLKDDGGYLLMEDGGKVPISRNKKEQVTALLMAMK</sequence>
<dbReference type="SMART" id="SM00850">
    <property type="entry name" value="LytTR"/>
    <property type="match status" value="1"/>
</dbReference>
<keyword evidence="5" id="KW-1185">Reference proteome</keyword>
<gene>
    <name evidence="4" type="ORF">EDD80_102395</name>
</gene>
<dbReference type="SUPFAM" id="SSF52172">
    <property type="entry name" value="CheY-like"/>
    <property type="match status" value="1"/>
</dbReference>
<dbReference type="PROSITE" id="PS50110">
    <property type="entry name" value="RESPONSE_REGULATORY"/>
    <property type="match status" value="1"/>
</dbReference>
<dbReference type="PROSITE" id="PS50930">
    <property type="entry name" value="HTH_LYTTR"/>
    <property type="match status" value="1"/>
</dbReference>
<evidence type="ECO:0000313" key="4">
    <source>
        <dbReference type="EMBL" id="TCS89201.1"/>
    </source>
</evidence>
<accession>A0A4R3KVP2</accession>
<dbReference type="Gene3D" id="2.40.50.1020">
    <property type="entry name" value="LytTr DNA-binding domain"/>
    <property type="match status" value="1"/>
</dbReference>
<reference evidence="4 5" key="1">
    <citation type="submission" date="2019-03" db="EMBL/GenBank/DDBJ databases">
        <title>Genomic Encyclopedia of Type Strains, Phase IV (KMG-IV): sequencing the most valuable type-strain genomes for metagenomic binning, comparative biology and taxonomic classification.</title>
        <authorList>
            <person name="Goeker M."/>
        </authorList>
    </citation>
    <scope>NUCLEOTIDE SEQUENCE [LARGE SCALE GENOMIC DNA]</scope>
    <source>
        <strain evidence="4 5">DSM 21100</strain>
    </source>
</reference>
<feature type="modified residue" description="4-aspartylphosphate" evidence="1">
    <location>
        <position position="55"/>
    </location>
</feature>
<feature type="domain" description="Response regulatory" evidence="2">
    <location>
        <begin position="3"/>
        <end position="116"/>
    </location>
</feature>
<feature type="domain" description="HTH LytTR-type" evidence="3">
    <location>
        <begin position="146"/>
        <end position="249"/>
    </location>
</feature>
<dbReference type="OrthoDB" id="9787344at2"/>
<protein>
    <submittedName>
        <fullName evidence="4">LytTR family two component transcriptional regulator</fullName>
    </submittedName>
</protein>
<dbReference type="InterPro" id="IPR011006">
    <property type="entry name" value="CheY-like_superfamily"/>
</dbReference>
<dbReference type="PANTHER" id="PTHR37299:SF1">
    <property type="entry name" value="STAGE 0 SPORULATION PROTEIN A HOMOLOG"/>
    <property type="match status" value="1"/>
</dbReference>
<dbReference type="GO" id="GO:0003677">
    <property type="term" value="F:DNA binding"/>
    <property type="evidence" value="ECO:0007669"/>
    <property type="project" value="InterPro"/>
</dbReference>
<keyword evidence="1" id="KW-0597">Phosphoprotein</keyword>
<dbReference type="SMART" id="SM00448">
    <property type="entry name" value="REC"/>
    <property type="match status" value="1"/>
</dbReference>
<dbReference type="AlphaFoldDB" id="A0A4R3KVP2"/>
<organism evidence="4 5">
    <name type="scientific">Anseongella ginsenosidimutans</name>
    <dbReference type="NCBI Taxonomy" id="496056"/>
    <lineage>
        <taxon>Bacteria</taxon>
        <taxon>Pseudomonadati</taxon>
        <taxon>Bacteroidota</taxon>
        <taxon>Sphingobacteriia</taxon>
        <taxon>Sphingobacteriales</taxon>
        <taxon>Sphingobacteriaceae</taxon>
        <taxon>Anseongella</taxon>
    </lineage>
</organism>
<dbReference type="RefSeq" id="WP_132128286.1">
    <property type="nucleotide sequence ID" value="NZ_SMAD01000002.1"/>
</dbReference>
<dbReference type="GO" id="GO:0000156">
    <property type="term" value="F:phosphorelay response regulator activity"/>
    <property type="evidence" value="ECO:0007669"/>
    <property type="project" value="InterPro"/>
</dbReference>
<evidence type="ECO:0000256" key="1">
    <source>
        <dbReference type="PROSITE-ProRule" id="PRU00169"/>
    </source>
</evidence>
<dbReference type="InterPro" id="IPR001789">
    <property type="entry name" value="Sig_transdc_resp-reg_receiver"/>
</dbReference>
<evidence type="ECO:0000259" key="2">
    <source>
        <dbReference type="PROSITE" id="PS50110"/>
    </source>
</evidence>
<evidence type="ECO:0000313" key="5">
    <source>
        <dbReference type="Proteomes" id="UP000295807"/>
    </source>
</evidence>